<dbReference type="OrthoDB" id="9803285at2"/>
<keyword evidence="2" id="KW-1185">Reference proteome</keyword>
<accession>A0A1Y4SWN7</accession>
<proteinExistence type="predicted"/>
<dbReference type="RefSeq" id="WP_087358481.1">
    <property type="nucleotide sequence ID" value="NZ_NFLJ01000024.1"/>
</dbReference>
<dbReference type="EMBL" id="NFLJ01000024">
    <property type="protein sequence ID" value="OUQ33810.1"/>
    <property type="molecule type" value="Genomic_DNA"/>
</dbReference>
<dbReference type="AlphaFoldDB" id="A0A1Y4SWN7"/>
<protein>
    <recommendedName>
        <fullName evidence="3">Hydrogenase</fullName>
    </recommendedName>
</protein>
<comment type="caution">
    <text evidence="1">The sequence shown here is derived from an EMBL/GenBank/DDBJ whole genome shotgun (WGS) entry which is preliminary data.</text>
</comment>
<dbReference type="SUPFAM" id="SSF51126">
    <property type="entry name" value="Pectin lyase-like"/>
    <property type="match status" value="1"/>
</dbReference>
<evidence type="ECO:0000313" key="2">
    <source>
        <dbReference type="Proteomes" id="UP000195305"/>
    </source>
</evidence>
<evidence type="ECO:0000313" key="1">
    <source>
        <dbReference type="EMBL" id="OUQ33810.1"/>
    </source>
</evidence>
<gene>
    <name evidence="1" type="ORF">B5E75_08865</name>
</gene>
<dbReference type="Pfam" id="PF12541">
    <property type="entry name" value="DUF3737"/>
    <property type="match status" value="1"/>
</dbReference>
<evidence type="ECO:0008006" key="3">
    <source>
        <dbReference type="Google" id="ProtNLM"/>
    </source>
</evidence>
<reference evidence="1 2" key="1">
    <citation type="journal article" date="2018" name="BMC Genomics">
        <title>Whole genome sequencing and function prediction of 133 gut anaerobes isolated from chicken caecum in pure cultures.</title>
        <authorList>
            <person name="Medvecky M."/>
            <person name="Cejkova D."/>
            <person name="Polansky O."/>
            <person name="Karasova D."/>
            <person name="Kubasova T."/>
            <person name="Cizek A."/>
            <person name="Rychlik I."/>
        </authorList>
    </citation>
    <scope>NUCLEOTIDE SEQUENCE [LARGE SCALE GENOMIC DNA]</scope>
    <source>
        <strain evidence="1 2">An13</strain>
    </source>
</reference>
<sequence length="296" mass="34006">MQIKQIIENQTFDEERALYNIQNTEVRNCTFAGPQDGESVLKETRQIRVDHCTFSLRYPLWHVQGYELIHSSLDELTRAPIWYSHHGLIDSCDIQGIKILRECSDTIISNCQIQSPEFGWFCQDISIKDSEIHSEYMLLHSHHVKIDHLKFTGKYSFQYMHDLEITNSYLDTKDAFWHSSNVIVKDSVVKGEYLGWFSKNVTFINCQIIGTQPLCYCENLKLIDCEMIDCDLAFEYSDVQATIKGHVDSIKNVKSGTITVDSVGEIINEDAVMETNGQVIIRQAPINNQSICQCCC</sequence>
<dbReference type="Proteomes" id="UP000195305">
    <property type="component" value="Unassembled WGS sequence"/>
</dbReference>
<organism evidence="1 2">
    <name type="scientific">Massilimicrobiota timonensis</name>
    <dbReference type="NCBI Taxonomy" id="1776392"/>
    <lineage>
        <taxon>Bacteria</taxon>
        <taxon>Bacillati</taxon>
        <taxon>Bacillota</taxon>
        <taxon>Erysipelotrichia</taxon>
        <taxon>Erysipelotrichales</taxon>
        <taxon>Erysipelotrichaceae</taxon>
        <taxon>Massilimicrobiota</taxon>
    </lineage>
</organism>
<name>A0A1Y4SWN7_9FIRM</name>
<dbReference type="Gene3D" id="2.160.20.10">
    <property type="entry name" value="Single-stranded right-handed beta-helix, Pectin lyase-like"/>
    <property type="match status" value="1"/>
</dbReference>
<dbReference type="InterPro" id="IPR011050">
    <property type="entry name" value="Pectin_lyase_fold/virulence"/>
</dbReference>
<dbReference type="InterPro" id="IPR022208">
    <property type="entry name" value="DUF3737"/>
</dbReference>
<dbReference type="InterPro" id="IPR012334">
    <property type="entry name" value="Pectin_lyas_fold"/>
</dbReference>